<evidence type="ECO:0000313" key="2">
    <source>
        <dbReference type="EMBL" id="KAK3288780.1"/>
    </source>
</evidence>
<feature type="compositionally biased region" description="Basic and acidic residues" evidence="1">
    <location>
        <begin position="72"/>
        <end position="85"/>
    </location>
</feature>
<evidence type="ECO:0000256" key="1">
    <source>
        <dbReference type="SAM" id="MobiDB-lite"/>
    </source>
</evidence>
<comment type="caution">
    <text evidence="2">The sequence shown here is derived from an EMBL/GenBank/DDBJ whole genome shotgun (WGS) entry which is preliminary data.</text>
</comment>
<evidence type="ECO:0000313" key="3">
    <source>
        <dbReference type="Proteomes" id="UP001190700"/>
    </source>
</evidence>
<feature type="region of interest" description="Disordered" evidence="1">
    <location>
        <begin position="17"/>
        <end position="141"/>
    </location>
</feature>
<keyword evidence="3" id="KW-1185">Reference proteome</keyword>
<proteinExistence type="predicted"/>
<reference evidence="2 3" key="1">
    <citation type="journal article" date="2015" name="Genome Biol. Evol.">
        <title>Comparative Genomics of a Bacterivorous Green Alga Reveals Evolutionary Causalities and Consequences of Phago-Mixotrophic Mode of Nutrition.</title>
        <authorList>
            <person name="Burns J.A."/>
            <person name="Paasch A."/>
            <person name="Narechania A."/>
            <person name="Kim E."/>
        </authorList>
    </citation>
    <scope>NUCLEOTIDE SEQUENCE [LARGE SCALE GENOMIC DNA]</scope>
    <source>
        <strain evidence="2 3">PLY_AMNH</strain>
    </source>
</reference>
<protein>
    <submittedName>
        <fullName evidence="2">Uncharacterized protein</fullName>
    </submittedName>
</protein>
<dbReference type="EMBL" id="LGRX02000361">
    <property type="protein sequence ID" value="KAK3288780.1"/>
    <property type="molecule type" value="Genomic_DNA"/>
</dbReference>
<dbReference type="Proteomes" id="UP001190700">
    <property type="component" value="Unassembled WGS sequence"/>
</dbReference>
<name>A0AAE0H2Z8_9CHLO</name>
<organism evidence="2 3">
    <name type="scientific">Cymbomonas tetramitiformis</name>
    <dbReference type="NCBI Taxonomy" id="36881"/>
    <lineage>
        <taxon>Eukaryota</taxon>
        <taxon>Viridiplantae</taxon>
        <taxon>Chlorophyta</taxon>
        <taxon>Pyramimonadophyceae</taxon>
        <taxon>Pyramimonadales</taxon>
        <taxon>Pyramimonadaceae</taxon>
        <taxon>Cymbomonas</taxon>
    </lineage>
</organism>
<feature type="compositionally biased region" description="Acidic residues" evidence="1">
    <location>
        <begin position="29"/>
        <end position="47"/>
    </location>
</feature>
<sequence>MGKLADKEKYRQYKRKYALLNASDSESGGSEDTDEEEEKEEEEEDPGAESKKGSGLDRFALAMAKNGDVPTEEDRKAILRDLFDAKEEEEEEEARGKGKAEPKGKEKAEPKGKEKAGPKGKEAMAGKGKEPMAPKRQGLKVAEARKRAAELEHGRLKVGDHALLMASKDHEVEDEEKRIDQSALRYRPEDRMRLHNAPAAGQLF</sequence>
<accession>A0AAE0H2Z8</accession>
<feature type="compositionally biased region" description="Basic and acidic residues" evidence="1">
    <location>
        <begin position="94"/>
        <end position="133"/>
    </location>
</feature>
<dbReference type="AlphaFoldDB" id="A0AAE0H2Z8"/>
<gene>
    <name evidence="2" type="ORF">CYMTET_3752</name>
</gene>